<dbReference type="Gene3D" id="3.90.350.10">
    <property type="entry name" value="Transposase Inhibitor Protein From Tn5, Chain A, domain 1"/>
    <property type="match status" value="1"/>
</dbReference>
<dbReference type="NCBIfam" id="NF033590">
    <property type="entry name" value="transpos_IS4_3"/>
    <property type="match status" value="1"/>
</dbReference>
<dbReference type="InterPro" id="IPR054836">
    <property type="entry name" value="Tn5_transposase"/>
</dbReference>
<dbReference type="SUPFAM" id="SSF53098">
    <property type="entry name" value="Ribonuclease H-like"/>
    <property type="match status" value="1"/>
</dbReference>
<dbReference type="InterPro" id="IPR038215">
    <property type="entry name" value="TN5-like_N_sf"/>
</dbReference>
<dbReference type="AlphaFoldDB" id="A0A2T3MDK3"/>
<dbReference type="PANTHER" id="PTHR37319">
    <property type="entry name" value="TRANSPOSASE"/>
    <property type="match status" value="1"/>
</dbReference>
<dbReference type="InterPro" id="IPR047768">
    <property type="entry name" value="Tn5p-like"/>
</dbReference>
<name>A0A2T3MDK3_PHOLE</name>
<dbReference type="Pfam" id="PF14706">
    <property type="entry name" value="Tnp_DNA_bind"/>
    <property type="match status" value="1"/>
</dbReference>
<dbReference type="Gene3D" id="1.10.246.40">
    <property type="entry name" value="Tn5 transposase, domain 1"/>
    <property type="match status" value="1"/>
</dbReference>
<evidence type="ECO:0000259" key="1">
    <source>
        <dbReference type="Pfam" id="PF14706"/>
    </source>
</evidence>
<organism evidence="2 3">
    <name type="scientific">Photobacterium leiognathi</name>
    <dbReference type="NCBI Taxonomy" id="553611"/>
    <lineage>
        <taxon>Bacteria</taxon>
        <taxon>Pseudomonadati</taxon>
        <taxon>Pseudomonadota</taxon>
        <taxon>Gammaproteobacteria</taxon>
        <taxon>Vibrionales</taxon>
        <taxon>Vibrionaceae</taxon>
        <taxon>Photobacterium</taxon>
    </lineage>
</organism>
<feature type="domain" description="Transposase Tn5-like N-terminal" evidence="1">
    <location>
        <begin position="8"/>
        <end position="65"/>
    </location>
</feature>
<dbReference type="Proteomes" id="UP000240410">
    <property type="component" value="Unassembled WGS sequence"/>
</dbReference>
<evidence type="ECO:0000313" key="2">
    <source>
        <dbReference type="EMBL" id="PSV91737.1"/>
    </source>
</evidence>
<dbReference type="InterPro" id="IPR012337">
    <property type="entry name" value="RNaseH-like_sf"/>
</dbReference>
<reference evidence="2 3" key="1">
    <citation type="submission" date="2018-03" db="EMBL/GenBank/DDBJ databases">
        <title>Whole genome sequencing of Histamine producing bacteria.</title>
        <authorList>
            <person name="Butler K."/>
        </authorList>
    </citation>
    <scope>NUCLEOTIDE SEQUENCE [LARGE SCALE GENOMIC DNA]</scope>
    <source>
        <strain evidence="2 3">ATCC 33979</strain>
    </source>
</reference>
<dbReference type="PANTHER" id="PTHR37319:SF1">
    <property type="entry name" value="TRANSPOSASE TN5 DIMERISATION DOMAIN-CONTAINING PROTEIN"/>
    <property type="match status" value="1"/>
</dbReference>
<dbReference type="InterPro" id="IPR014735">
    <property type="entry name" value="Transposase_Tn5-like_N"/>
</dbReference>
<dbReference type="RefSeq" id="WP_107277328.1">
    <property type="nucleotide sequence ID" value="NZ_PYOJ01000005.1"/>
</dbReference>
<dbReference type="EMBL" id="PYOJ01000005">
    <property type="protein sequence ID" value="PSV91737.1"/>
    <property type="molecule type" value="Genomic_DNA"/>
</dbReference>
<sequence length="227" mass="26533">MTYIEPTLWAQKQFGQADLNDPRRTQRLVALATSLAKQPGIPVSKLIISPADMEGAYRFIRNDQIKAEDIAEAGFYVTAQEAFEQQTLLALEDTTSLSYSHRSIRDTLRHSNQGNRHRAMFVHSTLLFAPETHTVVGLIEQQRWTRDIEKRGQRHQHATRPYKEKESYKWEQASRHVAERLGEKMSEVISVCDREADLFEYLTYKHEQQQRFIVRSMQSRCIEEHDN</sequence>
<gene>
    <name evidence="2" type="ORF">CTM89_05555</name>
</gene>
<accession>A0A2T3MDK3</accession>
<feature type="non-terminal residue" evidence="2">
    <location>
        <position position="227"/>
    </location>
</feature>
<dbReference type="OrthoDB" id="6448153at2"/>
<comment type="caution">
    <text evidence="2">The sequence shown here is derived from an EMBL/GenBank/DDBJ whole genome shotgun (WGS) entry which is preliminary data.</text>
</comment>
<evidence type="ECO:0000313" key="3">
    <source>
        <dbReference type="Proteomes" id="UP000240410"/>
    </source>
</evidence>
<protein>
    <submittedName>
        <fullName evidence="2">IS4 family transposase</fullName>
    </submittedName>
</protein>
<proteinExistence type="predicted"/>